<sequence>MTDATREIEEIKKEIERNFYVYDVREIPGGLRFYVLPEDSGDIQSQIALARIAAMARNYDVSAGWHLGEAVIEIKRRKERIWINIVLLIATFISTTLIGSTFYENFDIAGGVVFSLSVLFVLGSHEMGHYFAAKRWGLKTSLPYFIPFPTIIGTLGAVIKHRGPIPNRRALFDVGVSGPLVGIVAAIIVTFIGLNLKHTPPSAGGYEIGIPPLFYLITMATGFEGGYIHPVAFAGWVGMFITALNMLPVGQLDGGHVLRAMIGKKSEMVSKIVPICLIILGYVVEINMGTGSGSIWVLWGLITLFFSMHPHPSPIDDETPLDRKRVVLGIVAFVIAALCFTPAPILAIR</sequence>
<evidence type="ECO:0000256" key="5">
    <source>
        <dbReference type="ARBA" id="ARBA00022946"/>
    </source>
</evidence>
<dbReference type="GO" id="GO:0016020">
    <property type="term" value="C:membrane"/>
    <property type="evidence" value="ECO:0007669"/>
    <property type="project" value="UniProtKB-SubCell"/>
</dbReference>
<dbReference type="CDD" id="cd06160">
    <property type="entry name" value="S2P-M50_like_2"/>
    <property type="match status" value="1"/>
</dbReference>
<reference evidence="10 11" key="1">
    <citation type="submission" date="2011-03" db="EMBL/GenBank/DDBJ databases">
        <title>The complete genome of Archaeoglobus veneficus SNP6.</title>
        <authorList>
            <consortium name="US DOE Joint Genome Institute (JGI-PGF)"/>
            <person name="Lucas S."/>
            <person name="Copeland A."/>
            <person name="Lapidus A."/>
            <person name="Bruce D."/>
            <person name="Goodwin L."/>
            <person name="Pitluck S."/>
            <person name="Kyrpides N."/>
            <person name="Mavromatis K."/>
            <person name="Pagani I."/>
            <person name="Ivanova N."/>
            <person name="Mikhailova N."/>
            <person name="Lu M."/>
            <person name="Detter J.C."/>
            <person name="Tapia R."/>
            <person name="Han C."/>
            <person name="Land M."/>
            <person name="Hauser L."/>
            <person name="Markowitz V."/>
            <person name="Cheng J.-F."/>
            <person name="Hugenholtz P."/>
            <person name="Woyke T."/>
            <person name="Wu D."/>
            <person name="Spring S."/>
            <person name="Brambilla E."/>
            <person name="Klenk H.-P."/>
            <person name="Eisen J.A."/>
        </authorList>
    </citation>
    <scope>NUCLEOTIDE SEQUENCE [LARGE SCALE GENOMIC DNA]</scope>
    <source>
        <strain>SNP6</strain>
    </source>
</reference>
<feature type="transmembrane region" description="Helical" evidence="8">
    <location>
        <begin position="142"/>
        <end position="159"/>
    </location>
</feature>
<evidence type="ECO:0000256" key="1">
    <source>
        <dbReference type="ARBA" id="ARBA00004141"/>
    </source>
</evidence>
<evidence type="ECO:0000256" key="7">
    <source>
        <dbReference type="ARBA" id="ARBA00023136"/>
    </source>
</evidence>
<evidence type="ECO:0000313" key="10">
    <source>
        <dbReference type="EMBL" id="AEA47712.1"/>
    </source>
</evidence>
<gene>
    <name evidence="10" type="ordered locus">Arcve_1713</name>
</gene>
<dbReference type="Pfam" id="PF02163">
    <property type="entry name" value="Peptidase_M50"/>
    <property type="match status" value="1"/>
</dbReference>
<dbReference type="KEGG" id="ave:Arcve_1713"/>
<evidence type="ECO:0000256" key="6">
    <source>
        <dbReference type="ARBA" id="ARBA00022989"/>
    </source>
</evidence>
<keyword evidence="7 8" id="KW-0472">Membrane</keyword>
<keyword evidence="5" id="KW-0809">Transit peptide</keyword>
<dbReference type="eggNOG" id="arCOG00609">
    <property type="taxonomic scope" value="Archaea"/>
</dbReference>
<dbReference type="GO" id="GO:0008233">
    <property type="term" value="F:peptidase activity"/>
    <property type="evidence" value="ECO:0007669"/>
    <property type="project" value="UniProtKB-KW"/>
</dbReference>
<feature type="transmembrane region" description="Helical" evidence="8">
    <location>
        <begin position="203"/>
        <end position="221"/>
    </location>
</feature>
<keyword evidence="6 8" id="KW-1133">Transmembrane helix</keyword>
<comment type="subcellular location">
    <subcellularLocation>
        <location evidence="1">Membrane</location>
        <topology evidence="1">Multi-pass membrane protein</topology>
    </subcellularLocation>
</comment>
<keyword evidence="2" id="KW-0645">Protease</keyword>
<feature type="domain" description="Peptidase M50" evidence="9">
    <location>
        <begin position="114"/>
        <end position="266"/>
    </location>
</feature>
<dbReference type="GeneID" id="10394839"/>
<feature type="transmembrane region" description="Helical" evidence="8">
    <location>
        <begin position="268"/>
        <end position="284"/>
    </location>
</feature>
<evidence type="ECO:0000256" key="8">
    <source>
        <dbReference type="SAM" id="Phobius"/>
    </source>
</evidence>
<dbReference type="PANTHER" id="PTHR31412">
    <property type="entry name" value="ZINC METALLOPROTEASE EGY1"/>
    <property type="match status" value="1"/>
</dbReference>
<dbReference type="InterPro" id="IPR044838">
    <property type="entry name" value="EGY1-like"/>
</dbReference>
<dbReference type="InterPro" id="IPR008915">
    <property type="entry name" value="Peptidase_M50"/>
</dbReference>
<feature type="transmembrane region" description="Helical" evidence="8">
    <location>
        <begin position="179"/>
        <end position="196"/>
    </location>
</feature>
<protein>
    <submittedName>
        <fullName evidence="10">Peptidase M50</fullName>
    </submittedName>
</protein>
<dbReference type="OrthoDB" id="19110at2157"/>
<dbReference type="AlphaFoldDB" id="F2KQH9"/>
<dbReference type="EMBL" id="CP002588">
    <property type="protein sequence ID" value="AEA47712.1"/>
    <property type="molecule type" value="Genomic_DNA"/>
</dbReference>
<proteinExistence type="predicted"/>
<feature type="transmembrane region" description="Helical" evidence="8">
    <location>
        <begin position="227"/>
        <end position="247"/>
    </location>
</feature>
<accession>F2KQH9</accession>
<dbReference type="GO" id="GO:0006508">
    <property type="term" value="P:proteolysis"/>
    <property type="evidence" value="ECO:0007669"/>
    <property type="project" value="UniProtKB-KW"/>
</dbReference>
<dbReference type="RefSeq" id="WP_013684368.1">
    <property type="nucleotide sequence ID" value="NC_015320.1"/>
</dbReference>
<evidence type="ECO:0000256" key="4">
    <source>
        <dbReference type="ARBA" id="ARBA00022801"/>
    </source>
</evidence>
<name>F2KQH9_ARCVS</name>
<evidence type="ECO:0000256" key="2">
    <source>
        <dbReference type="ARBA" id="ARBA00022670"/>
    </source>
</evidence>
<dbReference type="Proteomes" id="UP000008136">
    <property type="component" value="Chromosome"/>
</dbReference>
<keyword evidence="3 8" id="KW-0812">Transmembrane</keyword>
<evidence type="ECO:0000256" key="3">
    <source>
        <dbReference type="ARBA" id="ARBA00022692"/>
    </source>
</evidence>
<feature type="transmembrane region" description="Helical" evidence="8">
    <location>
        <begin position="108"/>
        <end position="130"/>
    </location>
</feature>
<feature type="transmembrane region" description="Helical" evidence="8">
    <location>
        <begin position="326"/>
        <end position="348"/>
    </location>
</feature>
<dbReference type="STRING" id="693661.Arcve_1713"/>
<keyword evidence="11" id="KW-1185">Reference proteome</keyword>
<evidence type="ECO:0000313" key="11">
    <source>
        <dbReference type="Proteomes" id="UP000008136"/>
    </source>
</evidence>
<keyword evidence="4" id="KW-0378">Hydrolase</keyword>
<dbReference type="PANTHER" id="PTHR31412:SF0">
    <property type="entry name" value="ZINC METALLOPROTEASE EGY1, CHLOROPLASTIC-RELATED"/>
    <property type="match status" value="1"/>
</dbReference>
<evidence type="ECO:0000259" key="9">
    <source>
        <dbReference type="Pfam" id="PF02163"/>
    </source>
</evidence>
<dbReference type="HOGENOM" id="CLU_028221_0_1_2"/>
<feature type="transmembrane region" description="Helical" evidence="8">
    <location>
        <begin position="81"/>
        <end position="102"/>
    </location>
</feature>
<organism evidence="10 11">
    <name type="scientific">Archaeoglobus veneficus (strain DSM 11195 / SNP6)</name>
    <dbReference type="NCBI Taxonomy" id="693661"/>
    <lineage>
        <taxon>Archaea</taxon>
        <taxon>Methanobacteriati</taxon>
        <taxon>Methanobacteriota</taxon>
        <taxon>Archaeoglobi</taxon>
        <taxon>Archaeoglobales</taxon>
        <taxon>Archaeoglobaceae</taxon>
        <taxon>Archaeoglobus</taxon>
    </lineage>
</organism>